<evidence type="ECO:0000313" key="3">
    <source>
        <dbReference type="EMBL" id="MBH8595003.1"/>
    </source>
</evidence>
<protein>
    <submittedName>
        <fullName evidence="3">Peptidoglycan DD-metalloendopeptidase family protein</fullName>
    </submittedName>
</protein>
<keyword evidence="4" id="KW-1185">Reference proteome</keyword>
<evidence type="ECO:0000313" key="4">
    <source>
        <dbReference type="Proteomes" id="UP000633619"/>
    </source>
</evidence>
<keyword evidence="1" id="KW-0472">Membrane</keyword>
<dbReference type="PANTHER" id="PTHR21666">
    <property type="entry name" value="PEPTIDASE-RELATED"/>
    <property type="match status" value="1"/>
</dbReference>
<sequence>MKSKEPNANNQISSFEKAKRRLKWKKLMSKKWFFPAVYLFVAALILSVAWWYQDHQVEKASKTTRDLVEQNLPQEPIPTNPTDDDMVLPVAKNAHANKTMGFYKQEDPEASRESSLNQYANTFTPHSGVDFAKKDGGTFDVVAALEGKVVKVEENPVVGWQVVIQHESGIQTIYQSLDDVRVKNGQTVKKGQVIAKAGRNRFEKEAGVHLHFEIRDRNQKAINPDVYLSGEK</sequence>
<evidence type="ECO:0000256" key="1">
    <source>
        <dbReference type="SAM" id="Phobius"/>
    </source>
</evidence>
<dbReference type="InterPro" id="IPR050570">
    <property type="entry name" value="Cell_wall_metabolism_enzyme"/>
</dbReference>
<dbReference type="CDD" id="cd12797">
    <property type="entry name" value="M23_peptidase"/>
    <property type="match status" value="1"/>
</dbReference>
<dbReference type="Gene3D" id="2.70.70.10">
    <property type="entry name" value="Glucose Permease (Domain IIA)"/>
    <property type="match status" value="1"/>
</dbReference>
<dbReference type="InterPro" id="IPR016047">
    <property type="entry name" value="M23ase_b-sheet_dom"/>
</dbReference>
<reference evidence="3 4" key="1">
    <citation type="submission" date="2020-12" db="EMBL/GenBank/DDBJ databases">
        <title>WGS of Thermoactinomyces spp.</title>
        <authorList>
            <person name="Cheng K."/>
        </authorList>
    </citation>
    <scope>NUCLEOTIDE SEQUENCE [LARGE SCALE GENOMIC DNA]</scope>
    <source>
        <strain evidence="4">CICC 10671\DSM 43846</strain>
    </source>
</reference>
<evidence type="ECO:0000259" key="2">
    <source>
        <dbReference type="Pfam" id="PF01551"/>
    </source>
</evidence>
<gene>
    <name evidence="3" type="ORF">I8U20_06620</name>
</gene>
<feature type="domain" description="M23ase beta-sheet core" evidence="2">
    <location>
        <begin position="125"/>
        <end position="224"/>
    </location>
</feature>
<keyword evidence="1" id="KW-1133">Transmembrane helix</keyword>
<dbReference type="GO" id="GO:0004222">
    <property type="term" value="F:metalloendopeptidase activity"/>
    <property type="evidence" value="ECO:0007669"/>
    <property type="project" value="TreeGrafter"/>
</dbReference>
<keyword evidence="1" id="KW-0812">Transmembrane</keyword>
<organism evidence="3 4">
    <name type="scientific">Thermoactinomyces intermedius</name>
    <dbReference type="NCBI Taxonomy" id="2024"/>
    <lineage>
        <taxon>Bacteria</taxon>
        <taxon>Bacillati</taxon>
        <taxon>Bacillota</taxon>
        <taxon>Bacilli</taxon>
        <taxon>Bacillales</taxon>
        <taxon>Thermoactinomycetaceae</taxon>
        <taxon>Thermoactinomyces</taxon>
    </lineage>
</organism>
<dbReference type="EMBL" id="JAECVW010000003">
    <property type="protein sequence ID" value="MBH8595003.1"/>
    <property type="molecule type" value="Genomic_DNA"/>
</dbReference>
<dbReference type="PANTHER" id="PTHR21666:SF291">
    <property type="entry name" value="STAGE II SPORULATION PROTEIN Q"/>
    <property type="match status" value="1"/>
</dbReference>
<dbReference type="AlphaFoldDB" id="A0A8I1DC20"/>
<dbReference type="Pfam" id="PF01551">
    <property type="entry name" value="Peptidase_M23"/>
    <property type="match status" value="1"/>
</dbReference>
<name>A0A8I1DC20_THEIN</name>
<accession>A0A8I1DC20</accession>
<comment type="caution">
    <text evidence="3">The sequence shown here is derived from an EMBL/GenBank/DDBJ whole genome shotgun (WGS) entry which is preliminary data.</text>
</comment>
<dbReference type="Proteomes" id="UP000633619">
    <property type="component" value="Unassembled WGS sequence"/>
</dbReference>
<feature type="transmembrane region" description="Helical" evidence="1">
    <location>
        <begin position="32"/>
        <end position="52"/>
    </location>
</feature>
<dbReference type="RefSeq" id="WP_181731328.1">
    <property type="nucleotide sequence ID" value="NZ_JACEIR010000002.1"/>
</dbReference>
<proteinExistence type="predicted"/>
<dbReference type="InterPro" id="IPR011055">
    <property type="entry name" value="Dup_hybrid_motif"/>
</dbReference>
<dbReference type="SUPFAM" id="SSF51261">
    <property type="entry name" value="Duplicated hybrid motif"/>
    <property type="match status" value="1"/>
</dbReference>